<protein>
    <recommendedName>
        <fullName evidence="2">Peptidase S1 domain-containing protein</fullName>
    </recommendedName>
</protein>
<dbReference type="InterPro" id="IPR001254">
    <property type="entry name" value="Trypsin_dom"/>
</dbReference>
<evidence type="ECO:0000259" key="2">
    <source>
        <dbReference type="Pfam" id="PF00089"/>
    </source>
</evidence>
<dbReference type="Proteomes" id="UP000708208">
    <property type="component" value="Unassembled WGS sequence"/>
</dbReference>
<organism evidence="3 4">
    <name type="scientific">Allacma fusca</name>
    <dbReference type="NCBI Taxonomy" id="39272"/>
    <lineage>
        <taxon>Eukaryota</taxon>
        <taxon>Metazoa</taxon>
        <taxon>Ecdysozoa</taxon>
        <taxon>Arthropoda</taxon>
        <taxon>Hexapoda</taxon>
        <taxon>Collembola</taxon>
        <taxon>Symphypleona</taxon>
        <taxon>Sminthuridae</taxon>
        <taxon>Allacma</taxon>
    </lineage>
</organism>
<feature type="domain" description="Peptidase S1" evidence="2">
    <location>
        <begin position="88"/>
        <end position="143"/>
    </location>
</feature>
<dbReference type="AlphaFoldDB" id="A0A8J2JZY6"/>
<accession>A0A8J2JZY6</accession>
<name>A0A8J2JZY6_9HEXA</name>
<dbReference type="OrthoDB" id="10059102at2759"/>
<evidence type="ECO:0000313" key="3">
    <source>
        <dbReference type="EMBL" id="CAG7725085.1"/>
    </source>
</evidence>
<evidence type="ECO:0000256" key="1">
    <source>
        <dbReference type="SAM" id="SignalP"/>
    </source>
</evidence>
<sequence>MKAVIVLALIVVASAAVPSRPKAVNRINTASIPFSNGPRFVGGEKAGEREFPFAVSIQITIGGAIDIYERPDDVQVIEAAGIKIHESYNYPEAVCKRDYSRIGVDITENMICASAPGRSTCDGDWGGVLIAKDEARRPYLAGV</sequence>
<reference evidence="3" key="1">
    <citation type="submission" date="2021-06" db="EMBL/GenBank/DDBJ databases">
        <authorList>
            <person name="Hodson N. C."/>
            <person name="Mongue J. A."/>
            <person name="Jaron S. K."/>
        </authorList>
    </citation>
    <scope>NUCLEOTIDE SEQUENCE</scope>
</reference>
<evidence type="ECO:0000313" key="4">
    <source>
        <dbReference type="Proteomes" id="UP000708208"/>
    </source>
</evidence>
<keyword evidence="1" id="KW-0732">Signal</keyword>
<feature type="chain" id="PRO_5035309956" description="Peptidase S1 domain-containing protein" evidence="1">
    <location>
        <begin position="16"/>
        <end position="143"/>
    </location>
</feature>
<dbReference type="GO" id="GO:0004252">
    <property type="term" value="F:serine-type endopeptidase activity"/>
    <property type="evidence" value="ECO:0007669"/>
    <property type="project" value="InterPro"/>
</dbReference>
<gene>
    <name evidence="3" type="ORF">AFUS01_LOCUS14068</name>
</gene>
<comment type="caution">
    <text evidence="3">The sequence shown here is derived from an EMBL/GenBank/DDBJ whole genome shotgun (WGS) entry which is preliminary data.</text>
</comment>
<feature type="non-terminal residue" evidence="3">
    <location>
        <position position="143"/>
    </location>
</feature>
<dbReference type="GO" id="GO:0006508">
    <property type="term" value="P:proteolysis"/>
    <property type="evidence" value="ECO:0007669"/>
    <property type="project" value="InterPro"/>
</dbReference>
<dbReference type="EMBL" id="CAJVCH010117389">
    <property type="protein sequence ID" value="CAG7725085.1"/>
    <property type="molecule type" value="Genomic_DNA"/>
</dbReference>
<proteinExistence type="predicted"/>
<feature type="signal peptide" evidence="1">
    <location>
        <begin position="1"/>
        <end position="15"/>
    </location>
</feature>
<dbReference type="Pfam" id="PF00089">
    <property type="entry name" value="Trypsin"/>
    <property type="match status" value="1"/>
</dbReference>
<keyword evidence="4" id="KW-1185">Reference proteome</keyword>